<evidence type="ECO:0000256" key="12">
    <source>
        <dbReference type="PIRSR" id="PIRSR006816-2"/>
    </source>
</evidence>
<evidence type="ECO:0000256" key="6">
    <source>
        <dbReference type="ARBA" id="ARBA00022827"/>
    </source>
</evidence>
<evidence type="ECO:0000256" key="3">
    <source>
        <dbReference type="ARBA" id="ARBA00022630"/>
    </source>
</evidence>
<evidence type="ECO:0000256" key="1">
    <source>
        <dbReference type="ARBA" id="ARBA00006422"/>
    </source>
</evidence>
<keyword evidence="4 12" id="KW-0001">2Fe-2S</keyword>
<name>A0A3S6R084_9LACO</name>
<keyword evidence="8 12" id="KW-0408">Iron</keyword>
<feature type="domain" description="FAD-binding FR-type" evidence="13">
    <location>
        <begin position="2"/>
        <end position="101"/>
    </location>
</feature>
<keyword evidence="2" id="KW-0813">Transport</keyword>
<dbReference type="GO" id="GO:0016491">
    <property type="term" value="F:oxidoreductase activity"/>
    <property type="evidence" value="ECO:0007669"/>
    <property type="project" value="InterPro"/>
</dbReference>
<dbReference type="InterPro" id="IPR006058">
    <property type="entry name" value="2Fe2S_fd_BS"/>
</dbReference>
<dbReference type="Gene3D" id="3.40.50.80">
    <property type="entry name" value="Nucleotide-binding domain of ferredoxin-NADP reductase (FNR) module"/>
    <property type="match status" value="1"/>
</dbReference>
<dbReference type="SUPFAM" id="SSF52343">
    <property type="entry name" value="Ferredoxin reductase-like, C-terminal NADP-linked domain"/>
    <property type="match status" value="1"/>
</dbReference>
<organism evidence="14 15">
    <name type="scientific">Liquorilactobacillus nagelii</name>
    <dbReference type="NCBI Taxonomy" id="82688"/>
    <lineage>
        <taxon>Bacteria</taxon>
        <taxon>Bacillati</taxon>
        <taxon>Bacillota</taxon>
        <taxon>Bacilli</taxon>
        <taxon>Lactobacillales</taxon>
        <taxon>Lactobacillaceae</taxon>
        <taxon>Liquorilactobacillus</taxon>
    </lineage>
</organism>
<dbReference type="PRINTS" id="PR00409">
    <property type="entry name" value="PHDIOXRDTASE"/>
</dbReference>
<comment type="cofactor">
    <cofactor evidence="10">
        <name>[2Fe-2S] cluster</name>
        <dbReference type="ChEBI" id="CHEBI:190135"/>
    </cofactor>
</comment>
<dbReference type="InterPro" id="IPR019480">
    <property type="entry name" value="Dihydroorotate_DH_Fe-S-bd"/>
</dbReference>
<proteinExistence type="inferred from homology"/>
<evidence type="ECO:0000256" key="8">
    <source>
        <dbReference type="ARBA" id="ARBA00023004"/>
    </source>
</evidence>
<comment type="cofactor">
    <cofactor evidence="11">
        <name>FAD</name>
        <dbReference type="ChEBI" id="CHEBI:57692"/>
    </cofactor>
    <text evidence="11">Binds 1 FAD per subunit.</text>
</comment>
<dbReference type="PANTHER" id="PTHR43513">
    <property type="entry name" value="DIHYDROOROTATE DEHYDROGENASE B (NAD(+)), ELECTRON TRANSFER SUBUNIT"/>
    <property type="match status" value="1"/>
</dbReference>
<evidence type="ECO:0000256" key="2">
    <source>
        <dbReference type="ARBA" id="ARBA00022448"/>
    </source>
</evidence>
<dbReference type="GO" id="GO:0046872">
    <property type="term" value="F:metal ion binding"/>
    <property type="evidence" value="ECO:0007669"/>
    <property type="project" value="UniProtKB-KW"/>
</dbReference>
<feature type="binding site" evidence="11">
    <location>
        <begin position="69"/>
        <end position="71"/>
    </location>
    <ligand>
        <name>FAD</name>
        <dbReference type="ChEBI" id="CHEBI:57692"/>
    </ligand>
</feature>
<evidence type="ECO:0000259" key="13">
    <source>
        <dbReference type="PROSITE" id="PS51384"/>
    </source>
</evidence>
<dbReference type="AlphaFoldDB" id="A0A3S6R084"/>
<dbReference type="Pfam" id="PF00970">
    <property type="entry name" value="FAD_binding_6"/>
    <property type="match status" value="1"/>
</dbReference>
<keyword evidence="6 11" id="KW-0274">FAD</keyword>
<dbReference type="GO" id="GO:0006221">
    <property type="term" value="P:pyrimidine nucleotide biosynthetic process"/>
    <property type="evidence" value="ECO:0007669"/>
    <property type="project" value="InterPro"/>
</dbReference>
<comment type="similarity">
    <text evidence="1">Belongs to the PyrK family.</text>
</comment>
<evidence type="ECO:0000256" key="7">
    <source>
        <dbReference type="ARBA" id="ARBA00022982"/>
    </source>
</evidence>
<keyword evidence="15" id="KW-1185">Reference proteome</keyword>
<dbReference type="InterPro" id="IPR039261">
    <property type="entry name" value="FNR_nucleotide-bd"/>
</dbReference>
<evidence type="ECO:0000256" key="11">
    <source>
        <dbReference type="PIRSR" id="PIRSR006816-1"/>
    </source>
</evidence>
<evidence type="ECO:0000256" key="4">
    <source>
        <dbReference type="ARBA" id="ARBA00022714"/>
    </source>
</evidence>
<evidence type="ECO:0000256" key="5">
    <source>
        <dbReference type="ARBA" id="ARBA00022723"/>
    </source>
</evidence>
<dbReference type="EMBL" id="CP018180">
    <property type="protein sequence ID" value="AUJ31857.1"/>
    <property type="molecule type" value="Genomic_DNA"/>
</dbReference>
<dbReference type="PIRSF" id="PIRSF006816">
    <property type="entry name" value="Cyc3_hyd_g"/>
    <property type="match status" value="1"/>
</dbReference>
<dbReference type="InterPro" id="IPR017938">
    <property type="entry name" value="Riboflavin_synthase-like_b-brl"/>
</dbReference>
<keyword evidence="3 11" id="KW-0285">Flavoprotein</keyword>
<sequence>MPSVRNFSLVKQERLTEDVFQMELKTTESLSEYQPGRFVMVEIPNGLQQLRRPLAIAAVDLLTGCISLIYRVVGQGTEQLAKLVVGAKVNLLGALGNGFNIQNFQVGDQVLLVGGGTGLPPLMYLAQTLGQQGCLVTTMVGFRTKAQIFGTQVFEQAGQLQLATDDGSAGKLGNVGTLLNAWKMNNCRHVFACGPLGLLKAVQQRFASQSVPVDLSLESRMGCGMGVCAGCMVSVNGGTLNQHICQEGPIFSAAEVQL</sequence>
<feature type="binding site" evidence="12">
    <location>
        <position position="231"/>
    </location>
    <ligand>
        <name>[2Fe-2S] cluster</name>
        <dbReference type="ChEBI" id="CHEBI:190135"/>
    </ligand>
</feature>
<keyword evidence="7" id="KW-0249">Electron transport</keyword>
<reference evidence="14 15" key="1">
    <citation type="submission" date="2016-11" db="EMBL/GenBank/DDBJ databases">
        <title>Interaction between Lactobacillus species and yeast in water kefir.</title>
        <authorList>
            <person name="Behr J."/>
            <person name="Xu D."/>
            <person name="Vogel R.F."/>
        </authorList>
    </citation>
    <scope>NUCLEOTIDE SEQUENCE [LARGE SCALE GENOMIC DNA]</scope>
    <source>
        <strain evidence="14 15">TMW 1.1827</strain>
    </source>
</reference>
<dbReference type="RefSeq" id="WP_148126518.1">
    <property type="nucleotide sequence ID" value="NZ_CP018180.1"/>
</dbReference>
<dbReference type="GO" id="GO:0050660">
    <property type="term" value="F:flavin adenine dinucleotide binding"/>
    <property type="evidence" value="ECO:0007669"/>
    <property type="project" value="InterPro"/>
</dbReference>
<dbReference type="PROSITE" id="PS00197">
    <property type="entry name" value="2FE2S_FER_1"/>
    <property type="match status" value="1"/>
</dbReference>
<evidence type="ECO:0000256" key="10">
    <source>
        <dbReference type="ARBA" id="ARBA00034078"/>
    </source>
</evidence>
<dbReference type="CDD" id="cd06218">
    <property type="entry name" value="DHOD_e_trans"/>
    <property type="match status" value="1"/>
</dbReference>
<keyword evidence="5 12" id="KW-0479">Metal-binding</keyword>
<dbReference type="Gene3D" id="2.40.30.10">
    <property type="entry name" value="Translation factors"/>
    <property type="match status" value="1"/>
</dbReference>
<dbReference type="Pfam" id="PF10418">
    <property type="entry name" value="DHODB_Fe-S_bind"/>
    <property type="match status" value="1"/>
</dbReference>
<keyword evidence="9 12" id="KW-0411">Iron-sulfur</keyword>
<dbReference type="InterPro" id="IPR008333">
    <property type="entry name" value="Cbr1-like_FAD-bd_dom"/>
</dbReference>
<dbReference type="PANTHER" id="PTHR43513:SF3">
    <property type="entry name" value="DIHYDROOROTATE DEHYDROGENASE B (NAD(+)), ELECTRON TRANSFER SUBUNIT-RELATED"/>
    <property type="match status" value="1"/>
</dbReference>
<dbReference type="PROSITE" id="PS51384">
    <property type="entry name" value="FAD_FR"/>
    <property type="match status" value="1"/>
</dbReference>
<gene>
    <name evidence="14" type="ORF">BSQ50_04335</name>
</gene>
<evidence type="ECO:0000313" key="14">
    <source>
        <dbReference type="EMBL" id="AUJ31857.1"/>
    </source>
</evidence>
<dbReference type="InterPro" id="IPR012165">
    <property type="entry name" value="Cyt_c3_hydrogenase_gsu"/>
</dbReference>
<dbReference type="Gene3D" id="2.10.240.10">
    <property type="entry name" value="Dihydroorotate dehydrogenase, electron transfer subunit"/>
    <property type="match status" value="1"/>
</dbReference>
<dbReference type="Proteomes" id="UP000324497">
    <property type="component" value="Chromosome"/>
</dbReference>
<protein>
    <recommendedName>
        <fullName evidence="13">FAD-binding FR-type domain-containing protein</fullName>
    </recommendedName>
</protein>
<feature type="binding site" evidence="12">
    <location>
        <position position="245"/>
    </location>
    <ligand>
        <name>[2Fe-2S] cluster</name>
        <dbReference type="ChEBI" id="CHEBI:190135"/>
    </ligand>
</feature>
<dbReference type="KEGG" id="lng:BSQ50_04335"/>
<feature type="binding site" evidence="12">
    <location>
        <position position="228"/>
    </location>
    <ligand>
        <name>[2Fe-2S] cluster</name>
        <dbReference type="ChEBI" id="CHEBI:190135"/>
    </ligand>
</feature>
<feature type="binding site" evidence="11">
    <location>
        <begin position="76"/>
        <end position="77"/>
    </location>
    <ligand>
        <name>FAD</name>
        <dbReference type="ChEBI" id="CHEBI:57692"/>
    </ligand>
</feature>
<evidence type="ECO:0000256" key="9">
    <source>
        <dbReference type="ARBA" id="ARBA00023014"/>
    </source>
</evidence>
<evidence type="ECO:0000313" key="15">
    <source>
        <dbReference type="Proteomes" id="UP000324497"/>
    </source>
</evidence>
<feature type="binding site" evidence="12">
    <location>
        <position position="223"/>
    </location>
    <ligand>
        <name>[2Fe-2S] cluster</name>
        <dbReference type="ChEBI" id="CHEBI:190135"/>
    </ligand>
</feature>
<dbReference type="SUPFAM" id="SSF63380">
    <property type="entry name" value="Riboflavin synthase domain-like"/>
    <property type="match status" value="1"/>
</dbReference>
<accession>A0A3S6R084</accession>
<dbReference type="InterPro" id="IPR017927">
    <property type="entry name" value="FAD-bd_FR_type"/>
</dbReference>
<dbReference type="GO" id="GO:0051537">
    <property type="term" value="F:2 iron, 2 sulfur cluster binding"/>
    <property type="evidence" value="ECO:0007669"/>
    <property type="project" value="UniProtKB-KW"/>
</dbReference>
<dbReference type="InterPro" id="IPR037117">
    <property type="entry name" value="Dihydroorotate_DH_ele_sf"/>
</dbReference>
<dbReference type="InterPro" id="IPR050353">
    <property type="entry name" value="PyrK_electron_transfer"/>
</dbReference>
<comment type="cofactor">
    <cofactor evidence="12">
        <name>[2Fe-2S] cluster</name>
        <dbReference type="ChEBI" id="CHEBI:190135"/>
    </cofactor>
    <text evidence="12">Binds 1 [2Fe-2S] cluster per subunit.</text>
</comment>